<accession>A0A6C0BMF2</accession>
<feature type="transmembrane region" description="Helical" evidence="1">
    <location>
        <begin position="18"/>
        <end position="40"/>
    </location>
</feature>
<reference evidence="2" key="1">
    <citation type="journal article" date="2020" name="Nature">
        <title>Giant virus diversity and host interactions through global metagenomics.</title>
        <authorList>
            <person name="Schulz F."/>
            <person name="Roux S."/>
            <person name="Paez-Espino D."/>
            <person name="Jungbluth S."/>
            <person name="Walsh D.A."/>
            <person name="Denef V.J."/>
            <person name="McMahon K.D."/>
            <person name="Konstantinidis K.T."/>
            <person name="Eloe-Fadrosh E.A."/>
            <person name="Kyrpides N.C."/>
            <person name="Woyke T."/>
        </authorList>
    </citation>
    <scope>NUCLEOTIDE SEQUENCE</scope>
    <source>
        <strain evidence="2">GVMAG-M-3300017651-5</strain>
    </source>
</reference>
<evidence type="ECO:0000256" key="1">
    <source>
        <dbReference type="SAM" id="Phobius"/>
    </source>
</evidence>
<evidence type="ECO:0000313" key="2">
    <source>
        <dbReference type="EMBL" id="QHS92921.1"/>
    </source>
</evidence>
<evidence type="ECO:0008006" key="3">
    <source>
        <dbReference type="Google" id="ProtNLM"/>
    </source>
</evidence>
<proteinExistence type="predicted"/>
<keyword evidence="1" id="KW-0812">Transmembrane</keyword>
<protein>
    <recommendedName>
        <fullName evidence="3">Transmembrane protein</fullName>
    </recommendedName>
</protein>
<sequence>MTYMDHTQEEEQERDITLAYIICSLVLWIPSLITITTVYFTTKFRGYALLGLFIPLIPTGLSSLCGSFLGLLISLGRTRTSLNQGGKTIVIASLHLIVLIGLIFLGMYLRHE</sequence>
<name>A0A6C0BMF2_9ZZZZ</name>
<feature type="transmembrane region" description="Helical" evidence="1">
    <location>
        <begin position="89"/>
        <end position="109"/>
    </location>
</feature>
<organism evidence="2">
    <name type="scientific">viral metagenome</name>
    <dbReference type="NCBI Taxonomy" id="1070528"/>
    <lineage>
        <taxon>unclassified sequences</taxon>
        <taxon>metagenomes</taxon>
        <taxon>organismal metagenomes</taxon>
    </lineage>
</organism>
<dbReference type="EMBL" id="MN739193">
    <property type="protein sequence ID" value="QHS92921.1"/>
    <property type="molecule type" value="Genomic_DNA"/>
</dbReference>
<keyword evidence="1" id="KW-1133">Transmembrane helix</keyword>
<keyword evidence="1" id="KW-0472">Membrane</keyword>
<feature type="transmembrane region" description="Helical" evidence="1">
    <location>
        <begin position="47"/>
        <end position="69"/>
    </location>
</feature>
<dbReference type="AlphaFoldDB" id="A0A6C0BMF2"/>